<dbReference type="STRING" id="1127673.GLIP_2156"/>
<name>K6X2D3_9ALTE</name>
<gene>
    <name evidence="2" type="ORF">GLIP_2156</name>
</gene>
<keyword evidence="3" id="KW-1185">Reference proteome</keyword>
<sequence length="105" mass="11765">MKFLRITMLSALLFCHTAFALELDDAKQNGLVGEQENGYLGAVVDRADVMALIGEINVKRKAKYIELANKNNITLEQVEKLAAKKAFEKTASGHYLKHDGEWVKK</sequence>
<reference evidence="2 3" key="1">
    <citation type="journal article" date="2017" name="Antonie Van Leeuwenhoek">
        <title>Rhizobium rhizosphaerae sp. nov., a novel species isolated from rice rhizosphere.</title>
        <authorList>
            <person name="Zhao J.J."/>
            <person name="Zhang J."/>
            <person name="Zhang R.J."/>
            <person name="Zhang C.W."/>
            <person name="Yin H.Q."/>
            <person name="Zhang X.X."/>
        </authorList>
    </citation>
    <scope>NUCLEOTIDE SEQUENCE [LARGE SCALE GENOMIC DNA]</scope>
    <source>
        <strain evidence="2 3">E3</strain>
    </source>
</reference>
<protein>
    <recommendedName>
        <fullName evidence="4">DUF1318 domain-containing protein</fullName>
    </recommendedName>
</protein>
<evidence type="ECO:0008006" key="4">
    <source>
        <dbReference type="Google" id="ProtNLM"/>
    </source>
</evidence>
<dbReference type="Pfam" id="PF07027">
    <property type="entry name" value="DUF1318"/>
    <property type="match status" value="1"/>
</dbReference>
<dbReference type="EMBL" id="BAEN01000041">
    <property type="protein sequence ID" value="GAC14784.1"/>
    <property type="molecule type" value="Genomic_DNA"/>
</dbReference>
<evidence type="ECO:0000313" key="3">
    <source>
        <dbReference type="Proteomes" id="UP000006334"/>
    </source>
</evidence>
<keyword evidence="1" id="KW-0732">Signal</keyword>
<organism evidence="2 3">
    <name type="scientific">Aliiglaciecola lipolytica E3</name>
    <dbReference type="NCBI Taxonomy" id="1127673"/>
    <lineage>
        <taxon>Bacteria</taxon>
        <taxon>Pseudomonadati</taxon>
        <taxon>Pseudomonadota</taxon>
        <taxon>Gammaproteobacteria</taxon>
        <taxon>Alteromonadales</taxon>
        <taxon>Alteromonadaceae</taxon>
        <taxon>Aliiglaciecola</taxon>
    </lineage>
</organism>
<proteinExistence type="predicted"/>
<evidence type="ECO:0000256" key="1">
    <source>
        <dbReference type="SAM" id="SignalP"/>
    </source>
</evidence>
<dbReference type="AlphaFoldDB" id="K6X2D3"/>
<accession>K6X2D3</accession>
<evidence type="ECO:0000313" key="2">
    <source>
        <dbReference type="EMBL" id="GAC14784.1"/>
    </source>
</evidence>
<feature type="chain" id="PRO_5003896347" description="DUF1318 domain-containing protein" evidence="1">
    <location>
        <begin position="21"/>
        <end position="105"/>
    </location>
</feature>
<dbReference type="Proteomes" id="UP000006334">
    <property type="component" value="Unassembled WGS sequence"/>
</dbReference>
<feature type="signal peptide" evidence="1">
    <location>
        <begin position="1"/>
        <end position="20"/>
    </location>
</feature>
<dbReference type="eggNOG" id="COG3784">
    <property type="taxonomic scope" value="Bacteria"/>
</dbReference>
<dbReference type="PIRSF" id="PIRSF025560">
    <property type="entry name" value="UCP025560"/>
    <property type="match status" value="1"/>
</dbReference>
<dbReference type="InterPro" id="IPR008309">
    <property type="entry name" value="YdbL"/>
</dbReference>
<dbReference type="OrthoDB" id="9798130at2"/>
<comment type="caution">
    <text evidence="2">The sequence shown here is derived from an EMBL/GenBank/DDBJ whole genome shotgun (WGS) entry which is preliminary data.</text>
</comment>
<dbReference type="RefSeq" id="WP_008844600.1">
    <property type="nucleotide sequence ID" value="NZ_BAEN01000041.1"/>
</dbReference>